<dbReference type="Pfam" id="PF00970">
    <property type="entry name" value="FAD_binding_6"/>
    <property type="match status" value="1"/>
</dbReference>
<dbReference type="InterPro" id="IPR008333">
    <property type="entry name" value="Cbr1-like_FAD-bd_dom"/>
</dbReference>
<dbReference type="CDD" id="cd06221">
    <property type="entry name" value="sulfite_reductase_like"/>
    <property type="match status" value="1"/>
</dbReference>
<reference evidence="11" key="1">
    <citation type="journal article" date="2014" name="Front. Microbiol.">
        <title>High frequency of phylogenetically diverse reductive dehalogenase-homologous genes in deep subseafloor sedimentary metagenomes.</title>
        <authorList>
            <person name="Kawai M."/>
            <person name="Futagami T."/>
            <person name="Toyoda A."/>
            <person name="Takaki Y."/>
            <person name="Nishi S."/>
            <person name="Hori S."/>
            <person name="Arai W."/>
            <person name="Tsubouchi T."/>
            <person name="Morono Y."/>
            <person name="Uchiyama I."/>
            <person name="Ito T."/>
            <person name="Fujiyama A."/>
            <person name="Inagaki F."/>
            <person name="Takami H."/>
        </authorList>
    </citation>
    <scope>NUCLEOTIDE SEQUENCE</scope>
    <source>
        <strain evidence="11">Expedition CK06-06</strain>
    </source>
</reference>
<dbReference type="GO" id="GO:0051537">
    <property type="term" value="F:2 iron, 2 sulfur cluster binding"/>
    <property type="evidence" value="ECO:0007669"/>
    <property type="project" value="UniProtKB-KW"/>
</dbReference>
<dbReference type="Gene3D" id="2.40.30.10">
    <property type="entry name" value="Translation factors"/>
    <property type="match status" value="1"/>
</dbReference>
<dbReference type="PANTHER" id="PTHR43513">
    <property type="entry name" value="DIHYDROOROTATE DEHYDROGENASE B (NAD(+)), ELECTRON TRANSFER SUBUNIT"/>
    <property type="match status" value="1"/>
</dbReference>
<dbReference type="InterPro" id="IPR039261">
    <property type="entry name" value="FNR_nucleotide-bd"/>
</dbReference>
<evidence type="ECO:0000256" key="5">
    <source>
        <dbReference type="ARBA" id="ARBA00022827"/>
    </source>
</evidence>
<protein>
    <recommendedName>
        <fullName evidence="10">FAD-binding FR-type domain-containing protein</fullName>
    </recommendedName>
</protein>
<keyword evidence="1" id="KW-0813">Transport</keyword>
<dbReference type="InterPro" id="IPR017927">
    <property type="entry name" value="FAD-bd_FR_type"/>
</dbReference>
<dbReference type="EMBL" id="BART01004852">
    <property type="protein sequence ID" value="GAG57783.1"/>
    <property type="molecule type" value="Genomic_DNA"/>
</dbReference>
<feature type="non-terminal residue" evidence="11">
    <location>
        <position position="1"/>
    </location>
</feature>
<keyword evidence="8" id="KW-0411">Iron-sulfur</keyword>
<dbReference type="InterPro" id="IPR050353">
    <property type="entry name" value="PyrK_electron_transfer"/>
</dbReference>
<evidence type="ECO:0000256" key="3">
    <source>
        <dbReference type="ARBA" id="ARBA00022714"/>
    </source>
</evidence>
<keyword evidence="2" id="KW-0285">Flavoprotein</keyword>
<proteinExistence type="predicted"/>
<keyword evidence="3" id="KW-0001">2Fe-2S</keyword>
<gene>
    <name evidence="11" type="ORF">S01H4_11785</name>
</gene>
<dbReference type="InterPro" id="IPR001433">
    <property type="entry name" value="OxRdtase_FAD/NAD-bd"/>
</dbReference>
<dbReference type="PRINTS" id="PR00406">
    <property type="entry name" value="CYTB5RDTASE"/>
</dbReference>
<dbReference type="GO" id="GO:0016491">
    <property type="term" value="F:oxidoreductase activity"/>
    <property type="evidence" value="ECO:0007669"/>
    <property type="project" value="InterPro"/>
</dbReference>
<feature type="non-terminal residue" evidence="11">
    <location>
        <position position="280"/>
    </location>
</feature>
<sequence>VFLNQEDREKFNFTCGQFAMLSVLGAGEIPIGIASSPLDDEYLQFTVKRYPTGVVTTALHSLEEGSRIGVRGPYGNFYPLETMEDKSILIVGGGFAVTTLRSTIRYLLHEKNRSRFKDITVLYGARSPGELIYKSELKQWEERDDITMYITVDKGDENWKGRVGLVPNVLKEVAPSSENGIVLVCGPPIMLKYTMLPLLDLGFTPERIVTSLERRMSCGIGKCGRCNIASKYVCKDGPVFTYRELLEGVESDSQIFLKAEGFEETLDQDKLLHASCRSCR</sequence>
<evidence type="ECO:0000313" key="11">
    <source>
        <dbReference type="EMBL" id="GAG57783.1"/>
    </source>
</evidence>
<dbReference type="InterPro" id="IPR019480">
    <property type="entry name" value="Dihydroorotate_DH_Fe-S-bd"/>
</dbReference>
<keyword evidence="5" id="KW-0274">FAD</keyword>
<dbReference type="InterPro" id="IPR017938">
    <property type="entry name" value="Riboflavin_synthase-like_b-brl"/>
</dbReference>
<evidence type="ECO:0000256" key="2">
    <source>
        <dbReference type="ARBA" id="ARBA00022630"/>
    </source>
</evidence>
<dbReference type="Gene3D" id="3.40.50.80">
    <property type="entry name" value="Nucleotide-binding domain of ferredoxin-NADP reductase (FNR) module"/>
    <property type="match status" value="1"/>
</dbReference>
<comment type="cofactor">
    <cofactor evidence="9">
        <name>[2Fe-2S] cluster</name>
        <dbReference type="ChEBI" id="CHEBI:190135"/>
    </cofactor>
</comment>
<accession>X0ZBM0</accession>
<keyword evidence="6" id="KW-0249">Electron transport</keyword>
<dbReference type="InterPro" id="IPR037117">
    <property type="entry name" value="Dihydroorotate_DH_ele_sf"/>
</dbReference>
<dbReference type="GO" id="GO:0006221">
    <property type="term" value="P:pyrimidine nucleotide biosynthetic process"/>
    <property type="evidence" value="ECO:0007669"/>
    <property type="project" value="InterPro"/>
</dbReference>
<dbReference type="PROSITE" id="PS51384">
    <property type="entry name" value="FAD_FR"/>
    <property type="match status" value="1"/>
</dbReference>
<evidence type="ECO:0000256" key="4">
    <source>
        <dbReference type="ARBA" id="ARBA00022723"/>
    </source>
</evidence>
<dbReference type="GO" id="GO:0046872">
    <property type="term" value="F:metal ion binding"/>
    <property type="evidence" value="ECO:0007669"/>
    <property type="project" value="UniProtKB-KW"/>
</dbReference>
<evidence type="ECO:0000256" key="8">
    <source>
        <dbReference type="ARBA" id="ARBA00023014"/>
    </source>
</evidence>
<comment type="caution">
    <text evidence="11">The sequence shown here is derived from an EMBL/GenBank/DDBJ whole genome shotgun (WGS) entry which is preliminary data.</text>
</comment>
<dbReference type="PANTHER" id="PTHR43513:SF1">
    <property type="entry name" value="ANAEROBIC SULFITE REDUCTASE SUBUNIT B"/>
    <property type="match status" value="1"/>
</dbReference>
<dbReference type="SUPFAM" id="SSF63380">
    <property type="entry name" value="Riboflavin synthase domain-like"/>
    <property type="match status" value="1"/>
</dbReference>
<dbReference type="Gene3D" id="2.10.240.10">
    <property type="entry name" value="Dihydroorotate dehydrogenase, electron transfer subunit"/>
    <property type="match status" value="1"/>
</dbReference>
<dbReference type="InterPro" id="IPR012165">
    <property type="entry name" value="Cyt_c3_hydrogenase_gsu"/>
</dbReference>
<evidence type="ECO:0000259" key="10">
    <source>
        <dbReference type="PROSITE" id="PS51384"/>
    </source>
</evidence>
<dbReference type="Pfam" id="PF00175">
    <property type="entry name" value="NAD_binding_1"/>
    <property type="match status" value="1"/>
</dbReference>
<keyword evidence="7" id="KW-0408">Iron</keyword>
<organism evidence="11">
    <name type="scientific">marine sediment metagenome</name>
    <dbReference type="NCBI Taxonomy" id="412755"/>
    <lineage>
        <taxon>unclassified sequences</taxon>
        <taxon>metagenomes</taxon>
        <taxon>ecological metagenomes</taxon>
    </lineage>
</organism>
<dbReference type="Pfam" id="PF10418">
    <property type="entry name" value="DHODB_Fe-S_bind"/>
    <property type="match status" value="1"/>
</dbReference>
<dbReference type="SUPFAM" id="SSF52343">
    <property type="entry name" value="Ferredoxin reductase-like, C-terminal NADP-linked domain"/>
    <property type="match status" value="1"/>
</dbReference>
<keyword evidence="4" id="KW-0479">Metal-binding</keyword>
<evidence type="ECO:0000256" key="1">
    <source>
        <dbReference type="ARBA" id="ARBA00022448"/>
    </source>
</evidence>
<evidence type="ECO:0000256" key="6">
    <source>
        <dbReference type="ARBA" id="ARBA00022982"/>
    </source>
</evidence>
<dbReference type="PIRSF" id="PIRSF006816">
    <property type="entry name" value="Cyc3_hyd_g"/>
    <property type="match status" value="1"/>
</dbReference>
<feature type="domain" description="FAD-binding FR-type" evidence="10">
    <location>
        <begin position="1"/>
        <end position="80"/>
    </location>
</feature>
<evidence type="ECO:0000256" key="7">
    <source>
        <dbReference type="ARBA" id="ARBA00023004"/>
    </source>
</evidence>
<evidence type="ECO:0000256" key="9">
    <source>
        <dbReference type="ARBA" id="ARBA00034078"/>
    </source>
</evidence>
<dbReference type="GO" id="GO:0050660">
    <property type="term" value="F:flavin adenine dinucleotide binding"/>
    <property type="evidence" value="ECO:0007669"/>
    <property type="project" value="InterPro"/>
</dbReference>
<name>X0ZBM0_9ZZZZ</name>
<dbReference type="AlphaFoldDB" id="X0ZBM0"/>